<evidence type="ECO:0000313" key="4">
    <source>
        <dbReference type="Proteomes" id="UP000218934"/>
    </source>
</evidence>
<reference evidence="3 4" key="1">
    <citation type="submission" date="2017-09" db="EMBL/GenBank/DDBJ databases">
        <title>The Catabolism of 3,6-Dichlorosalicylic acid is Initiated by the Cytochrome P450 Monooxygenase DsmABC in Rhizorhabdus dicambivorans Ndbn-20.</title>
        <authorList>
            <person name="Na L."/>
        </authorList>
    </citation>
    <scope>NUCLEOTIDE SEQUENCE [LARGE SCALE GENOMIC DNA]</scope>
    <source>
        <strain evidence="3 4">Ndbn-20m</strain>
    </source>
</reference>
<feature type="transmembrane region" description="Helical" evidence="1">
    <location>
        <begin position="124"/>
        <end position="146"/>
    </location>
</feature>
<sequence>MDKFFGNLHLVLVVGLVAAIALIGYSGGFADHAQILRWLHLFFGITWIGLLYYFNFVQIPTMPAVPAELKPGVSKYIAPKALFFFRWGAAFTVLTGLAIAATSHNAPEGSSAGYLVAALTLDPAYRLIGIGMWLALIMAFNVWFLIWPAQKKALGLVEADADTKAKAARTAMIFSRTNTLLSLPMLYSMIAANLG</sequence>
<dbReference type="KEGG" id="rdi:CMV14_02270"/>
<dbReference type="Pfam" id="PF06181">
    <property type="entry name" value="Urate_ox_N"/>
    <property type="match status" value="1"/>
</dbReference>
<dbReference type="PIRSF" id="PIRSF032086">
    <property type="entry name" value="UCP032086"/>
    <property type="match status" value="1"/>
</dbReference>
<dbReference type="Proteomes" id="UP000218934">
    <property type="component" value="Unassembled WGS sequence"/>
</dbReference>
<keyword evidence="1" id="KW-0472">Membrane</keyword>
<feature type="transmembrane region" description="Helical" evidence="1">
    <location>
        <begin position="84"/>
        <end position="104"/>
    </location>
</feature>
<keyword evidence="4" id="KW-1185">Reference proteome</keyword>
<feature type="transmembrane region" description="Helical" evidence="1">
    <location>
        <begin position="7"/>
        <end position="29"/>
    </location>
</feature>
<dbReference type="InterPro" id="IPR010389">
    <property type="entry name" value="Urate_ox_N"/>
</dbReference>
<keyword evidence="1" id="KW-0812">Transmembrane</keyword>
<feature type="domain" description="Urate oxidase N-terminal" evidence="2">
    <location>
        <begin position="127"/>
        <end position="192"/>
    </location>
</feature>
<gene>
    <name evidence="3" type="ORF">COO09_04590</name>
</gene>
<evidence type="ECO:0000259" key="2">
    <source>
        <dbReference type="Pfam" id="PF06181"/>
    </source>
</evidence>
<name>A0A2A4FXR5_9SPHN</name>
<feature type="transmembrane region" description="Helical" evidence="1">
    <location>
        <begin position="35"/>
        <end position="54"/>
    </location>
</feature>
<dbReference type="EMBL" id="NWUF01000003">
    <property type="protein sequence ID" value="PCE43584.1"/>
    <property type="molecule type" value="Genomic_DNA"/>
</dbReference>
<dbReference type="AlphaFoldDB" id="A0A2A4FXR5"/>
<organism evidence="3 4">
    <name type="scientific">Rhizorhabdus dicambivorans</name>
    <dbReference type="NCBI Taxonomy" id="1850238"/>
    <lineage>
        <taxon>Bacteria</taxon>
        <taxon>Pseudomonadati</taxon>
        <taxon>Pseudomonadota</taxon>
        <taxon>Alphaproteobacteria</taxon>
        <taxon>Sphingomonadales</taxon>
        <taxon>Sphingomonadaceae</taxon>
        <taxon>Rhizorhabdus</taxon>
    </lineage>
</organism>
<comment type="caution">
    <text evidence="3">The sequence shown here is derived from an EMBL/GenBank/DDBJ whole genome shotgun (WGS) entry which is preliminary data.</text>
</comment>
<proteinExistence type="predicted"/>
<dbReference type="RefSeq" id="WP_066960276.1">
    <property type="nucleotide sequence ID" value="NZ_CP023449.1"/>
</dbReference>
<dbReference type="OrthoDB" id="9787495at2"/>
<evidence type="ECO:0000256" key="1">
    <source>
        <dbReference type="SAM" id="Phobius"/>
    </source>
</evidence>
<evidence type="ECO:0000313" key="3">
    <source>
        <dbReference type="EMBL" id="PCE43584.1"/>
    </source>
</evidence>
<protein>
    <recommendedName>
        <fullName evidence="2">Urate oxidase N-terminal domain-containing protein</fullName>
    </recommendedName>
</protein>
<accession>A0A2A4FXR5</accession>
<keyword evidence="1" id="KW-1133">Transmembrane helix</keyword>
<dbReference type="InterPro" id="IPR016988">
    <property type="entry name" value="UCP032086"/>
</dbReference>